<keyword evidence="6" id="KW-1185">Reference proteome</keyword>
<name>A0ABT3Q1D4_9BACT</name>
<sequence>MSVICLPAGYGYSQTVVVDASDFLDRLQHDHYITDADRLDLSWVFNNTGLYIGSRSQYVIDVDIPEEGTWHLFARTHGNEESYMRIAVDNKLSDGLVGNAPMDVVHNGTFELQKGTVPVRLMQIDDGPVFDVLVLTKNKDFTEKDLSKHEFHPDVKLLKDYDIPEASSVKFGDLTGNGQTDFLLLTPDYSAIGFNNKGEQLWAWESPEEYSDRRASFEAPGLVWDLDRDGASEAIFWYYENGTEWLVAADGETGEIIHQAEWPTAPLPHAYNNFRLAVGNLDGGYPDNVIVYTDHGGQSNVSAYSSELERIWKHKEDKQKDHLGHYVYPRDFTGDGKDEVAVGSMLLSPEGEEIWNRFDLFYNNRDHVDSYRFDDLNGDGVDEMIAAHSEVGALVYDSRNGDILWQNTAEHTQQVETGNYLQGVEGPQVAFGARTYGNRSAGEHYLWAQVQWYTPDGELVKLWPEKPINGNPVFVKGDWDGDGQEDLFWHKFKMQDDGSGTLYFGDMVYHMFDFTGNGADEVITLGDGRLRIYGHRDPSTSEDRKFDPDYIKNRIANHTHY</sequence>
<reference evidence="5 6" key="1">
    <citation type="submission" date="2021-11" db="EMBL/GenBank/DDBJ databases">
        <title>Aliifidinibius sp. nov., a new bacterium isolated from saline soil.</title>
        <authorList>
            <person name="Galisteo C."/>
            <person name="De La Haba R."/>
            <person name="Sanchez-Porro C."/>
            <person name="Ventosa A."/>
        </authorList>
    </citation>
    <scope>NUCLEOTIDE SEQUENCE [LARGE SCALE GENOMIC DNA]</scope>
    <source>
        <strain evidence="5 6">KACC 190600</strain>
    </source>
</reference>
<evidence type="ECO:0008006" key="7">
    <source>
        <dbReference type="Google" id="ProtNLM"/>
    </source>
</evidence>
<evidence type="ECO:0000313" key="5">
    <source>
        <dbReference type="EMBL" id="MCW9713919.1"/>
    </source>
</evidence>
<dbReference type="PANTHER" id="PTHR21419">
    <property type="match status" value="1"/>
</dbReference>
<evidence type="ECO:0000256" key="2">
    <source>
        <dbReference type="ARBA" id="ARBA00022692"/>
    </source>
</evidence>
<dbReference type="PANTHER" id="PTHR21419:SF23">
    <property type="entry name" value="PROTEIN DEFECTIVE IN EXINE FORMATION 1"/>
    <property type="match status" value="1"/>
</dbReference>
<keyword evidence="2" id="KW-0812">Transmembrane</keyword>
<organism evidence="5 6">
    <name type="scientific">Fodinibius salicampi</name>
    <dbReference type="NCBI Taxonomy" id="1920655"/>
    <lineage>
        <taxon>Bacteria</taxon>
        <taxon>Pseudomonadati</taxon>
        <taxon>Balneolota</taxon>
        <taxon>Balneolia</taxon>
        <taxon>Balneolales</taxon>
        <taxon>Balneolaceae</taxon>
        <taxon>Fodinibius</taxon>
    </lineage>
</organism>
<dbReference type="RefSeq" id="WP_265790937.1">
    <property type="nucleotide sequence ID" value="NZ_BAABRS010000003.1"/>
</dbReference>
<evidence type="ECO:0000256" key="3">
    <source>
        <dbReference type="ARBA" id="ARBA00022989"/>
    </source>
</evidence>
<dbReference type="Proteomes" id="UP001207337">
    <property type="component" value="Unassembled WGS sequence"/>
</dbReference>
<gene>
    <name evidence="5" type="ORF">LQ318_13490</name>
</gene>
<dbReference type="InterPro" id="IPR045232">
    <property type="entry name" value="FAM234"/>
</dbReference>
<accession>A0ABT3Q1D4</accession>
<dbReference type="EMBL" id="JAJNDC010000003">
    <property type="protein sequence ID" value="MCW9713919.1"/>
    <property type="molecule type" value="Genomic_DNA"/>
</dbReference>
<keyword evidence="4" id="KW-0472">Membrane</keyword>
<proteinExistence type="predicted"/>
<comment type="caution">
    <text evidence="5">The sequence shown here is derived from an EMBL/GenBank/DDBJ whole genome shotgun (WGS) entry which is preliminary data.</text>
</comment>
<evidence type="ECO:0000256" key="1">
    <source>
        <dbReference type="ARBA" id="ARBA00004167"/>
    </source>
</evidence>
<dbReference type="SUPFAM" id="SSF69318">
    <property type="entry name" value="Integrin alpha N-terminal domain"/>
    <property type="match status" value="1"/>
</dbReference>
<protein>
    <recommendedName>
        <fullName evidence="7">Repeat domain-containing protein</fullName>
    </recommendedName>
</protein>
<comment type="subcellular location">
    <subcellularLocation>
        <location evidence="1">Membrane</location>
        <topology evidence="1">Single-pass membrane protein</topology>
    </subcellularLocation>
</comment>
<keyword evidence="3" id="KW-1133">Transmembrane helix</keyword>
<evidence type="ECO:0000313" key="6">
    <source>
        <dbReference type="Proteomes" id="UP001207337"/>
    </source>
</evidence>
<dbReference type="InterPro" id="IPR028994">
    <property type="entry name" value="Integrin_alpha_N"/>
</dbReference>
<evidence type="ECO:0000256" key="4">
    <source>
        <dbReference type="ARBA" id="ARBA00023136"/>
    </source>
</evidence>